<proteinExistence type="predicted"/>
<keyword evidence="2" id="KW-1185">Reference proteome</keyword>
<dbReference type="EMBL" id="SMGD01000011">
    <property type="protein sequence ID" value="TCK58581.1"/>
    <property type="molecule type" value="Genomic_DNA"/>
</dbReference>
<gene>
    <name evidence="1" type="ORF">EV690_0711</name>
</gene>
<dbReference type="AlphaFoldDB" id="A0A4V2PRF3"/>
<accession>A0A4V2PRF3</accession>
<name>A0A4V2PRF3_9GAMM</name>
<reference evidence="1 2" key="1">
    <citation type="submission" date="2019-03" db="EMBL/GenBank/DDBJ databases">
        <title>Genomic Encyclopedia of Type Strains, Phase IV (KMG-IV): sequencing the most valuable type-strain genomes for metagenomic binning, comparative biology and taxonomic classification.</title>
        <authorList>
            <person name="Goeker M."/>
        </authorList>
    </citation>
    <scope>NUCLEOTIDE SEQUENCE [LARGE SCALE GENOMIC DNA]</scope>
    <source>
        <strain evidence="1 2">DSM 18577</strain>
    </source>
</reference>
<evidence type="ECO:0000313" key="2">
    <source>
        <dbReference type="Proteomes" id="UP000295565"/>
    </source>
</evidence>
<evidence type="ECO:0000313" key="1">
    <source>
        <dbReference type="EMBL" id="TCK58581.1"/>
    </source>
</evidence>
<dbReference type="Proteomes" id="UP000295565">
    <property type="component" value="Unassembled WGS sequence"/>
</dbReference>
<comment type="caution">
    <text evidence="1">The sequence shown here is derived from an EMBL/GenBank/DDBJ whole genome shotgun (WGS) entry which is preliminary data.</text>
</comment>
<sequence length="92" mass="10679">MLMESPNDYNLELEFLAQASIGRWRGRELIELDAFCELRDYLCRCAVPLRETSMISKQIIDTMLQAYEVLKGAEHMDLADEFMQLLSTMAKN</sequence>
<organism evidence="1 2">
    <name type="scientific">Celerinatantimonas diazotrophica</name>
    <dbReference type="NCBI Taxonomy" id="412034"/>
    <lineage>
        <taxon>Bacteria</taxon>
        <taxon>Pseudomonadati</taxon>
        <taxon>Pseudomonadota</taxon>
        <taxon>Gammaproteobacteria</taxon>
        <taxon>Celerinatantimonadaceae</taxon>
        <taxon>Celerinatantimonas</taxon>
    </lineage>
</organism>
<protein>
    <submittedName>
        <fullName evidence="1">Uncharacterized protein</fullName>
    </submittedName>
</protein>